<evidence type="ECO:0000313" key="4">
    <source>
        <dbReference type="Proteomes" id="UP000470772"/>
    </source>
</evidence>
<sequence length="376" mass="42149">MKIDYKEFRNLVPATRKFKYLNHAAISPIPLPVLMEAFQFMYEVSESGSIGVNYAERDDLFYLRDNISKLISASPEEISLVPNTSFGINIVLHGIGLNQGDEVLTDSSEFPAIPAASSKLEKLGIKVKIVNVRPETFEYDIIDKINEKTKLIAISSTSFLTGVSPKLSLISKEAKRNGSYLLVDGIQTVGAGKISVEKDEIDFLVAGGYKWLMSPQGSGFLYVRKGLIEDPPWYGWRGDSNYEKFDIHPFSPDKGPRRFELGAYPLAPLVAMNKAIEIIRDNEDTIYDRVLLLSKVNIECLSDKGMEVVTPMEKRVGIVTVKSRNSKRSVAELYKEGIVVSPRGENVRISAHFYNDEEEVKEACEKLAIIEREINL</sequence>
<keyword evidence="3" id="KW-0808">Transferase</keyword>
<evidence type="ECO:0000313" key="3">
    <source>
        <dbReference type="EMBL" id="MUN29365.1"/>
    </source>
</evidence>
<dbReference type="InterPro" id="IPR000192">
    <property type="entry name" value="Aminotrans_V_dom"/>
</dbReference>
<reference evidence="3 4" key="1">
    <citation type="submission" date="2019-10" db="EMBL/GenBank/DDBJ databases">
        <title>Sequencing and Assembly of Multiple Reported Metal-Biooxidizing Members of the Extremely Thermoacidophilic Archaeal Family Sulfolobaceae.</title>
        <authorList>
            <person name="Counts J.A."/>
            <person name="Kelly R.M."/>
        </authorList>
    </citation>
    <scope>NUCLEOTIDE SEQUENCE [LARGE SCALE GENOMIC DNA]</scope>
    <source>
        <strain evidence="3 4">DSM 6482</strain>
    </source>
</reference>
<dbReference type="OrthoDB" id="5817at2157"/>
<keyword evidence="1" id="KW-0663">Pyridoxal phosphate</keyword>
<dbReference type="SUPFAM" id="SSF53383">
    <property type="entry name" value="PLP-dependent transferases"/>
    <property type="match status" value="1"/>
</dbReference>
<comment type="caution">
    <text evidence="3">The sequence shown here is derived from an EMBL/GenBank/DDBJ whole genome shotgun (WGS) entry which is preliminary data.</text>
</comment>
<evidence type="ECO:0000256" key="1">
    <source>
        <dbReference type="ARBA" id="ARBA00022898"/>
    </source>
</evidence>
<dbReference type="InterPro" id="IPR015421">
    <property type="entry name" value="PyrdxlP-dep_Trfase_major"/>
</dbReference>
<dbReference type="Gene3D" id="3.90.1150.10">
    <property type="entry name" value="Aspartate Aminotransferase, domain 1"/>
    <property type="match status" value="1"/>
</dbReference>
<dbReference type="Gene3D" id="3.40.640.10">
    <property type="entry name" value="Type I PLP-dependent aspartate aminotransferase-like (Major domain)"/>
    <property type="match status" value="1"/>
</dbReference>
<feature type="domain" description="Aminotransferase class V" evidence="2">
    <location>
        <begin position="20"/>
        <end position="360"/>
    </location>
</feature>
<proteinExistence type="predicted"/>
<keyword evidence="4" id="KW-1185">Reference proteome</keyword>
<dbReference type="InterPro" id="IPR015422">
    <property type="entry name" value="PyrdxlP-dep_Trfase_small"/>
</dbReference>
<dbReference type="InterPro" id="IPR015424">
    <property type="entry name" value="PyrdxlP-dep_Trfase"/>
</dbReference>
<evidence type="ECO:0000259" key="2">
    <source>
        <dbReference type="Pfam" id="PF00266"/>
    </source>
</evidence>
<dbReference type="AlphaFoldDB" id="A0A6A9QQ02"/>
<dbReference type="PANTHER" id="PTHR43586:SF8">
    <property type="entry name" value="CYSTEINE DESULFURASE 1, CHLOROPLASTIC"/>
    <property type="match status" value="1"/>
</dbReference>
<accession>A0A6A9QQ02</accession>
<dbReference type="PANTHER" id="PTHR43586">
    <property type="entry name" value="CYSTEINE DESULFURASE"/>
    <property type="match status" value="1"/>
</dbReference>
<gene>
    <name evidence="3" type="ORF">GC250_07940</name>
</gene>
<name>A0A6A9QQ02_SULME</name>
<keyword evidence="3" id="KW-0032">Aminotransferase</keyword>
<protein>
    <submittedName>
        <fullName evidence="3">Aminotransferase class V-fold PLP-dependent enzyme</fullName>
    </submittedName>
</protein>
<dbReference type="EMBL" id="WGGD01000005">
    <property type="protein sequence ID" value="MUN29365.1"/>
    <property type="molecule type" value="Genomic_DNA"/>
</dbReference>
<dbReference type="GO" id="GO:0008483">
    <property type="term" value="F:transaminase activity"/>
    <property type="evidence" value="ECO:0007669"/>
    <property type="project" value="UniProtKB-KW"/>
</dbReference>
<dbReference type="Proteomes" id="UP000470772">
    <property type="component" value="Unassembled WGS sequence"/>
</dbReference>
<organism evidence="3 4">
    <name type="scientific">Sulfuracidifex metallicus DSM 6482 = JCM 9184</name>
    <dbReference type="NCBI Taxonomy" id="523847"/>
    <lineage>
        <taxon>Archaea</taxon>
        <taxon>Thermoproteota</taxon>
        <taxon>Thermoprotei</taxon>
        <taxon>Sulfolobales</taxon>
        <taxon>Sulfolobaceae</taxon>
        <taxon>Sulfuracidifex</taxon>
    </lineage>
</organism>
<dbReference type="Pfam" id="PF00266">
    <property type="entry name" value="Aminotran_5"/>
    <property type="match status" value="1"/>
</dbReference>
<dbReference type="RefSeq" id="WP_054838370.1">
    <property type="nucleotide sequence ID" value="NZ_BBBY01000008.1"/>
</dbReference>